<gene>
    <name evidence="2" type="ORF">FSB_LOCUS6634</name>
</gene>
<dbReference type="EMBL" id="OIVN01000347">
    <property type="protein sequence ID" value="SPC78752.1"/>
    <property type="molecule type" value="Genomic_DNA"/>
</dbReference>
<feature type="region of interest" description="Disordered" evidence="1">
    <location>
        <begin position="58"/>
        <end position="99"/>
    </location>
</feature>
<evidence type="ECO:0000256" key="1">
    <source>
        <dbReference type="SAM" id="MobiDB-lite"/>
    </source>
</evidence>
<protein>
    <submittedName>
        <fullName evidence="2">Uncharacterized protein</fullName>
    </submittedName>
</protein>
<feature type="compositionally biased region" description="Acidic residues" evidence="1">
    <location>
        <begin position="60"/>
        <end position="86"/>
    </location>
</feature>
<dbReference type="AlphaFoldDB" id="A0A2N9EV84"/>
<reference evidence="2" key="1">
    <citation type="submission" date="2018-02" db="EMBL/GenBank/DDBJ databases">
        <authorList>
            <person name="Cohen D.B."/>
            <person name="Kent A.D."/>
        </authorList>
    </citation>
    <scope>NUCLEOTIDE SEQUENCE</scope>
</reference>
<name>A0A2N9EV84_FAGSY</name>
<organism evidence="2">
    <name type="scientific">Fagus sylvatica</name>
    <name type="common">Beechnut</name>
    <dbReference type="NCBI Taxonomy" id="28930"/>
    <lineage>
        <taxon>Eukaryota</taxon>
        <taxon>Viridiplantae</taxon>
        <taxon>Streptophyta</taxon>
        <taxon>Embryophyta</taxon>
        <taxon>Tracheophyta</taxon>
        <taxon>Spermatophyta</taxon>
        <taxon>Magnoliopsida</taxon>
        <taxon>eudicotyledons</taxon>
        <taxon>Gunneridae</taxon>
        <taxon>Pentapetalae</taxon>
        <taxon>rosids</taxon>
        <taxon>fabids</taxon>
        <taxon>Fagales</taxon>
        <taxon>Fagaceae</taxon>
        <taxon>Fagus</taxon>
    </lineage>
</organism>
<sequence length="121" mass="13999">MENVGIVMQSPKVKRIAQSLHETLTPVEECGPSTQYDNIPYVPSEHIYDIEFSERLVVNDDYDVDEENDDDYDVEEKEEEEEDSNELDCWGDMPDADNRQTVPILQAPSQSFLENTWDDIP</sequence>
<accession>A0A2N9EV84</accession>
<proteinExistence type="predicted"/>
<evidence type="ECO:0000313" key="2">
    <source>
        <dbReference type="EMBL" id="SPC78752.1"/>
    </source>
</evidence>